<evidence type="ECO:0000313" key="1">
    <source>
        <dbReference type="EMBL" id="KAI6648834.1"/>
    </source>
</evidence>
<dbReference type="AlphaFoldDB" id="A0AAV7JKB6"/>
<reference evidence="1 2" key="1">
    <citation type="journal article" date="2023" name="BMC Biol.">
        <title>The compact genome of the sponge Oopsacas minuta (Hexactinellida) is lacking key metazoan core genes.</title>
        <authorList>
            <person name="Santini S."/>
            <person name="Schenkelaars Q."/>
            <person name="Jourda C."/>
            <person name="Duchesne M."/>
            <person name="Belahbib H."/>
            <person name="Rocher C."/>
            <person name="Selva M."/>
            <person name="Riesgo A."/>
            <person name="Vervoort M."/>
            <person name="Leys S.P."/>
            <person name="Kodjabachian L."/>
            <person name="Le Bivic A."/>
            <person name="Borchiellini C."/>
            <person name="Claverie J.M."/>
            <person name="Renard E."/>
        </authorList>
    </citation>
    <scope>NUCLEOTIDE SEQUENCE [LARGE SCALE GENOMIC DNA]</scope>
    <source>
        <strain evidence="1">SPO-2</strain>
    </source>
</reference>
<protein>
    <submittedName>
        <fullName evidence="1">Uncharacterized protein</fullName>
    </submittedName>
</protein>
<name>A0AAV7JKB6_9METZ</name>
<sequence length="106" mass="11945">MAHGRTFKGELNSCICYEAGKNILHTFYCAFKIVCPNLVNIACETPCLCSSTPIEGEYHKKELTVKSFLKLTNLTQISKILQALEKNDLVRQTNALPREILWNGGR</sequence>
<proteinExistence type="predicted"/>
<evidence type="ECO:0000313" key="2">
    <source>
        <dbReference type="Proteomes" id="UP001165289"/>
    </source>
</evidence>
<keyword evidence="2" id="KW-1185">Reference proteome</keyword>
<dbReference type="Proteomes" id="UP001165289">
    <property type="component" value="Unassembled WGS sequence"/>
</dbReference>
<organism evidence="1 2">
    <name type="scientific">Oopsacas minuta</name>
    <dbReference type="NCBI Taxonomy" id="111878"/>
    <lineage>
        <taxon>Eukaryota</taxon>
        <taxon>Metazoa</taxon>
        <taxon>Porifera</taxon>
        <taxon>Hexactinellida</taxon>
        <taxon>Hexasterophora</taxon>
        <taxon>Lyssacinosida</taxon>
        <taxon>Leucopsacidae</taxon>
        <taxon>Oopsacas</taxon>
    </lineage>
</organism>
<comment type="caution">
    <text evidence="1">The sequence shown here is derived from an EMBL/GenBank/DDBJ whole genome shotgun (WGS) entry which is preliminary data.</text>
</comment>
<dbReference type="EMBL" id="JAKMXF010000325">
    <property type="protein sequence ID" value="KAI6648834.1"/>
    <property type="molecule type" value="Genomic_DNA"/>
</dbReference>
<accession>A0AAV7JKB6</accession>
<gene>
    <name evidence="1" type="ORF">LOD99_7096</name>
</gene>